<dbReference type="PANTHER" id="PTHR22677:SF4">
    <property type="entry name" value="USHER SYNDROME TYPE-1G PROTEIN-LIKE PROTEIN"/>
    <property type="match status" value="1"/>
</dbReference>
<dbReference type="AlphaFoldDB" id="A0A327RIW4"/>
<dbReference type="OrthoDB" id="5657095at2"/>
<feature type="signal peptide" evidence="2">
    <location>
        <begin position="1"/>
        <end position="31"/>
    </location>
</feature>
<feature type="chain" id="PRO_5016431740" evidence="2">
    <location>
        <begin position="32"/>
        <end position="185"/>
    </location>
</feature>
<keyword evidence="2" id="KW-0732">Signal</keyword>
<dbReference type="PANTHER" id="PTHR22677">
    <property type="entry name" value="ANKYRIN REPEAT DOMAIN-CONTAINING PROTEIN 60"/>
    <property type="match status" value="1"/>
</dbReference>
<dbReference type="InterPro" id="IPR036770">
    <property type="entry name" value="Ankyrin_rpt-contain_sf"/>
</dbReference>
<accession>A0A327RIW4</accession>
<dbReference type="Pfam" id="PF12796">
    <property type="entry name" value="Ank_2"/>
    <property type="match status" value="1"/>
</dbReference>
<reference evidence="3 4" key="1">
    <citation type="submission" date="2018-06" db="EMBL/GenBank/DDBJ databases">
        <title>Genomic Encyclopedia of Archaeal and Bacterial Type Strains, Phase II (KMG-II): from individual species to whole genera.</title>
        <authorList>
            <person name="Goeker M."/>
        </authorList>
    </citation>
    <scope>NUCLEOTIDE SEQUENCE [LARGE SCALE GENOMIC DNA]</scope>
    <source>
        <strain evidence="3 4">DSM 24464</strain>
    </source>
</reference>
<feature type="repeat" description="ANK" evidence="1">
    <location>
        <begin position="64"/>
        <end position="96"/>
    </location>
</feature>
<feature type="repeat" description="ANK" evidence="1">
    <location>
        <begin position="129"/>
        <end position="161"/>
    </location>
</feature>
<proteinExistence type="predicted"/>
<organism evidence="3 4">
    <name type="scientific">Olleya aquimaris</name>
    <dbReference type="NCBI Taxonomy" id="639310"/>
    <lineage>
        <taxon>Bacteria</taxon>
        <taxon>Pseudomonadati</taxon>
        <taxon>Bacteroidota</taxon>
        <taxon>Flavobacteriia</taxon>
        <taxon>Flavobacteriales</taxon>
        <taxon>Flavobacteriaceae</taxon>
    </lineage>
</organism>
<dbReference type="SMART" id="SM00248">
    <property type="entry name" value="ANK"/>
    <property type="match status" value="3"/>
</dbReference>
<feature type="repeat" description="ANK" evidence="1">
    <location>
        <begin position="96"/>
        <end position="128"/>
    </location>
</feature>
<dbReference type="PROSITE" id="PS50297">
    <property type="entry name" value="ANK_REP_REGION"/>
    <property type="match status" value="2"/>
</dbReference>
<evidence type="ECO:0000256" key="1">
    <source>
        <dbReference type="PROSITE-ProRule" id="PRU00023"/>
    </source>
</evidence>
<protein>
    <submittedName>
        <fullName evidence="3">Uncharacterized protein</fullName>
    </submittedName>
</protein>
<dbReference type="Pfam" id="PF00023">
    <property type="entry name" value="Ank"/>
    <property type="match status" value="1"/>
</dbReference>
<gene>
    <name evidence="3" type="ORF">LY08_00686</name>
</gene>
<keyword evidence="4" id="KW-1185">Reference proteome</keyword>
<dbReference type="Proteomes" id="UP000248703">
    <property type="component" value="Unassembled WGS sequence"/>
</dbReference>
<evidence type="ECO:0000313" key="4">
    <source>
        <dbReference type="Proteomes" id="UP000248703"/>
    </source>
</evidence>
<evidence type="ECO:0000256" key="2">
    <source>
        <dbReference type="SAM" id="SignalP"/>
    </source>
</evidence>
<dbReference type="InterPro" id="IPR002110">
    <property type="entry name" value="Ankyrin_rpt"/>
</dbReference>
<name>A0A327RIW4_9FLAO</name>
<dbReference type="EMBL" id="QLLO01000002">
    <property type="protein sequence ID" value="RAJ16910.1"/>
    <property type="molecule type" value="Genomic_DNA"/>
</dbReference>
<dbReference type="InterPro" id="IPR039323">
    <property type="entry name" value="ANKRD_45/46/60"/>
</dbReference>
<dbReference type="Gene3D" id="1.25.40.20">
    <property type="entry name" value="Ankyrin repeat-containing domain"/>
    <property type="match status" value="1"/>
</dbReference>
<dbReference type="PRINTS" id="PR01415">
    <property type="entry name" value="ANKYRIN"/>
</dbReference>
<evidence type="ECO:0000313" key="3">
    <source>
        <dbReference type="EMBL" id="RAJ16910.1"/>
    </source>
</evidence>
<dbReference type="PROSITE" id="PS50088">
    <property type="entry name" value="ANK_REPEAT"/>
    <property type="match status" value="3"/>
</dbReference>
<keyword evidence="1" id="KW-0040">ANK repeat</keyword>
<comment type="caution">
    <text evidence="3">The sequence shown here is derived from an EMBL/GenBank/DDBJ whole genome shotgun (WGS) entry which is preliminary data.</text>
</comment>
<sequence length="185" mass="20592">MFLKIAFFSITKFGKALLFSTLLMCSLFSYAQTDIFEVSRNGTLEDIEAIYKQDQQSINKKNDQGYTPLTLACYNGNVAVANFLAGKVDDINGNSNYGTPLMAAVYKGYTKIVAILLQHDANPNIQDKQGGTAMHYAVLFKKYDIIKLLVDADADFNIKNNANKSALDFAISYKDETLNELLNLK</sequence>
<dbReference type="SUPFAM" id="SSF48403">
    <property type="entry name" value="Ankyrin repeat"/>
    <property type="match status" value="1"/>
</dbReference>